<keyword evidence="5" id="KW-0997">Cell inner membrane</keyword>
<accession>A0A5E6MAG8</accession>
<keyword evidence="4 13" id="KW-1003">Cell membrane</keyword>
<name>A0A5E6MAG8_9BACT</name>
<dbReference type="Proteomes" id="UP000381693">
    <property type="component" value="Unassembled WGS sequence"/>
</dbReference>
<dbReference type="GO" id="GO:0009055">
    <property type="term" value="F:electron transfer activity"/>
    <property type="evidence" value="ECO:0007669"/>
    <property type="project" value="UniProtKB-UniRule"/>
</dbReference>
<dbReference type="GO" id="GO:0046872">
    <property type="term" value="F:metal ion binding"/>
    <property type="evidence" value="ECO:0007669"/>
    <property type="project" value="UniProtKB-UniRule"/>
</dbReference>
<dbReference type="GO" id="GO:0020037">
    <property type="term" value="F:heme binding"/>
    <property type="evidence" value="ECO:0007669"/>
    <property type="project" value="TreeGrafter"/>
</dbReference>
<evidence type="ECO:0000256" key="12">
    <source>
        <dbReference type="ARBA" id="ARBA00023136"/>
    </source>
</evidence>
<evidence type="ECO:0000256" key="2">
    <source>
        <dbReference type="ARBA" id="ARBA00009819"/>
    </source>
</evidence>
<evidence type="ECO:0000256" key="6">
    <source>
        <dbReference type="ARBA" id="ARBA00022617"/>
    </source>
</evidence>
<organism evidence="14 15">
    <name type="scientific">Methylacidimicrobium cyclopophantes</name>
    <dbReference type="NCBI Taxonomy" id="1041766"/>
    <lineage>
        <taxon>Bacteria</taxon>
        <taxon>Pseudomonadati</taxon>
        <taxon>Verrucomicrobiota</taxon>
        <taxon>Methylacidimicrobium</taxon>
    </lineage>
</organism>
<dbReference type="PANTHER" id="PTHR30365:SF0">
    <property type="entry name" value="CYTOCHROME BD-I UBIQUINOL OXIDASE SUBUNIT 1"/>
    <property type="match status" value="1"/>
</dbReference>
<keyword evidence="8 13" id="KW-0479">Metal-binding</keyword>
<evidence type="ECO:0000256" key="9">
    <source>
        <dbReference type="ARBA" id="ARBA00022982"/>
    </source>
</evidence>
<evidence type="ECO:0000256" key="4">
    <source>
        <dbReference type="ARBA" id="ARBA00022475"/>
    </source>
</evidence>
<evidence type="ECO:0000256" key="10">
    <source>
        <dbReference type="ARBA" id="ARBA00022989"/>
    </source>
</evidence>
<evidence type="ECO:0000256" key="1">
    <source>
        <dbReference type="ARBA" id="ARBA00004429"/>
    </source>
</evidence>
<feature type="transmembrane region" description="Helical" evidence="13">
    <location>
        <begin position="405"/>
        <end position="427"/>
    </location>
</feature>
<dbReference type="PIRSF" id="PIRSF006446">
    <property type="entry name" value="Cyt_quinol_oxidase_1"/>
    <property type="match status" value="1"/>
</dbReference>
<keyword evidence="15" id="KW-1185">Reference proteome</keyword>
<dbReference type="AlphaFoldDB" id="A0A5E6MAG8"/>
<feature type="transmembrane region" description="Helical" evidence="13">
    <location>
        <begin position="52"/>
        <end position="73"/>
    </location>
</feature>
<keyword evidence="3 13" id="KW-0813">Transport</keyword>
<feature type="transmembrane region" description="Helical" evidence="13">
    <location>
        <begin position="216"/>
        <end position="236"/>
    </location>
</feature>
<dbReference type="GO" id="GO:0070069">
    <property type="term" value="C:cytochrome complex"/>
    <property type="evidence" value="ECO:0007669"/>
    <property type="project" value="UniProtKB-UniRule"/>
</dbReference>
<keyword evidence="6 13" id="KW-0349">Heme</keyword>
<protein>
    <submittedName>
        <fullName evidence="14">Cytochrome bd ubiquinol oxidase subunit I</fullName>
    </submittedName>
</protein>
<keyword evidence="12 13" id="KW-0472">Membrane</keyword>
<evidence type="ECO:0000256" key="13">
    <source>
        <dbReference type="PIRNR" id="PIRNR006446"/>
    </source>
</evidence>
<dbReference type="Pfam" id="PF01654">
    <property type="entry name" value="Cyt_bd_oxida_I"/>
    <property type="match status" value="1"/>
</dbReference>
<dbReference type="GO" id="GO:0019646">
    <property type="term" value="P:aerobic electron transport chain"/>
    <property type="evidence" value="ECO:0007669"/>
    <property type="project" value="InterPro"/>
</dbReference>
<evidence type="ECO:0000256" key="5">
    <source>
        <dbReference type="ARBA" id="ARBA00022519"/>
    </source>
</evidence>
<keyword evidence="11 13" id="KW-0408">Iron</keyword>
<keyword evidence="7 13" id="KW-0812">Transmembrane</keyword>
<dbReference type="GO" id="GO:0005886">
    <property type="term" value="C:plasma membrane"/>
    <property type="evidence" value="ECO:0007669"/>
    <property type="project" value="UniProtKB-SubCell"/>
</dbReference>
<evidence type="ECO:0000256" key="8">
    <source>
        <dbReference type="ARBA" id="ARBA00022723"/>
    </source>
</evidence>
<feature type="transmembrane region" description="Helical" evidence="13">
    <location>
        <begin position="20"/>
        <end position="40"/>
    </location>
</feature>
<evidence type="ECO:0000256" key="3">
    <source>
        <dbReference type="ARBA" id="ARBA00022448"/>
    </source>
</evidence>
<comment type="similarity">
    <text evidence="2 13">Belongs to the cytochrome ubiquinol oxidase subunit 1 family.</text>
</comment>
<proteinExistence type="inferred from homology"/>
<feature type="transmembrane region" description="Helical" evidence="13">
    <location>
        <begin position="355"/>
        <end position="377"/>
    </location>
</feature>
<reference evidence="14" key="1">
    <citation type="submission" date="2019-09" db="EMBL/GenBank/DDBJ databases">
        <authorList>
            <person name="Cremers G."/>
        </authorList>
    </citation>
    <scope>NUCLEOTIDE SEQUENCE [LARGE SCALE GENOMIC DNA]</scope>
    <source>
        <strain evidence="14">3B</strain>
    </source>
</reference>
<dbReference type="GO" id="GO:0016682">
    <property type="term" value="F:oxidoreductase activity, acting on diphenols and related substances as donors, oxygen as acceptor"/>
    <property type="evidence" value="ECO:0007669"/>
    <property type="project" value="TreeGrafter"/>
</dbReference>
<feature type="transmembrane region" description="Helical" evidence="13">
    <location>
        <begin position="321"/>
        <end position="343"/>
    </location>
</feature>
<evidence type="ECO:0000313" key="15">
    <source>
        <dbReference type="Proteomes" id="UP000381693"/>
    </source>
</evidence>
<evidence type="ECO:0000256" key="7">
    <source>
        <dbReference type="ARBA" id="ARBA00022692"/>
    </source>
</evidence>
<feature type="transmembrane region" description="Helical" evidence="13">
    <location>
        <begin position="126"/>
        <end position="149"/>
    </location>
</feature>
<dbReference type="OrthoDB" id="9807042at2"/>
<dbReference type="RefSeq" id="WP_142525033.1">
    <property type="nucleotide sequence ID" value="NZ_CABFUZ020000108.1"/>
</dbReference>
<gene>
    <name evidence="14" type="primary">cydA</name>
    <name evidence="14" type="ORF">MAMC_00983</name>
</gene>
<feature type="transmembrane region" description="Helical" evidence="13">
    <location>
        <begin position="93"/>
        <end position="114"/>
    </location>
</feature>
<dbReference type="PANTHER" id="PTHR30365">
    <property type="entry name" value="CYTOCHROME D UBIQUINOL OXIDASE"/>
    <property type="match status" value="1"/>
</dbReference>
<comment type="subcellular location">
    <subcellularLocation>
        <location evidence="1">Cell inner membrane</location>
        <topology evidence="1">Multi-pass membrane protein</topology>
    </subcellularLocation>
</comment>
<comment type="caution">
    <text evidence="14">The sequence shown here is derived from an EMBL/GenBank/DDBJ whole genome shotgun (WGS) entry which is preliminary data.</text>
</comment>
<keyword evidence="9 13" id="KW-0249">Electron transport</keyword>
<feature type="transmembrane region" description="Helical" evidence="13">
    <location>
        <begin position="181"/>
        <end position="204"/>
    </location>
</feature>
<dbReference type="InterPro" id="IPR002585">
    <property type="entry name" value="Cyt-d_ubiquinol_oxidase_su_1"/>
</dbReference>
<dbReference type="EMBL" id="CABFUZ020000108">
    <property type="protein sequence ID" value="VVM06199.1"/>
    <property type="molecule type" value="Genomic_DNA"/>
</dbReference>
<sequence>MTLIYDRLQFAFTVGFHYLFPQLTMGLALFLALFQTSAIVRKDPLADRALRFWSKIFAIPFVFGVVTGIVLEFEFGTNWSSFSRFSGETVGQLLALEGTFAFFLESSFLGILLFGRKRVGKGLQLLAAWMVFLGTWLSGYFIILADAWMQHPVGFSVGPDGIAHLTSLRALLFNPWAFHQYAHNMAASVVTASFVVAAVGAFYLLSGLHREAASYFLRWGVILGLLSTLLVIFPTGDRESQQVFAWQPTKAAAMEGLFKTERGAPLILIGQPNLESESLDNPILVPKLLSFLTYHRFAADVKGLESFPRSDWPDNIPLVYYAYHIMVGLGTVFVAIMVTAGLLLPNRRLERTRWLLWAILLGAPFPYIATTAGWVTAEAGRQPWLVYSLLRTAHGASPGVNAGNALFTFLGFLGLYLFLGLLFALLLGKRILEGPPEEEAS</sequence>
<evidence type="ECO:0000256" key="11">
    <source>
        <dbReference type="ARBA" id="ARBA00023004"/>
    </source>
</evidence>
<evidence type="ECO:0000313" key="14">
    <source>
        <dbReference type="EMBL" id="VVM06199.1"/>
    </source>
</evidence>
<keyword evidence="10 13" id="KW-1133">Transmembrane helix</keyword>